<keyword evidence="2" id="KW-0560">Oxidoreductase</keyword>
<evidence type="ECO:0000313" key="4">
    <source>
        <dbReference type="EMBL" id="KIW11138.1"/>
    </source>
</evidence>
<dbReference type="Gene3D" id="2.60.120.330">
    <property type="entry name" value="B-lactam Antibiotic, Isopenicillin N Synthase, Chain"/>
    <property type="match status" value="1"/>
</dbReference>
<dbReference type="PROSITE" id="PS51471">
    <property type="entry name" value="FE2OG_OXY"/>
    <property type="match status" value="1"/>
</dbReference>
<dbReference type="GO" id="GO:0046872">
    <property type="term" value="F:metal ion binding"/>
    <property type="evidence" value="ECO:0007669"/>
    <property type="project" value="UniProtKB-KW"/>
</dbReference>
<organism evidence="4 5">
    <name type="scientific">Exophiala spinifera</name>
    <dbReference type="NCBI Taxonomy" id="91928"/>
    <lineage>
        <taxon>Eukaryota</taxon>
        <taxon>Fungi</taxon>
        <taxon>Dikarya</taxon>
        <taxon>Ascomycota</taxon>
        <taxon>Pezizomycotina</taxon>
        <taxon>Eurotiomycetes</taxon>
        <taxon>Chaetothyriomycetidae</taxon>
        <taxon>Chaetothyriales</taxon>
        <taxon>Herpotrichiellaceae</taxon>
        <taxon>Exophiala</taxon>
    </lineage>
</organism>
<reference evidence="4 5" key="1">
    <citation type="submission" date="2015-01" db="EMBL/GenBank/DDBJ databases">
        <title>The Genome Sequence of Exophiala spinifera CBS89968.</title>
        <authorList>
            <consortium name="The Broad Institute Genomics Platform"/>
            <person name="Cuomo C."/>
            <person name="de Hoog S."/>
            <person name="Gorbushina A."/>
            <person name="Stielow B."/>
            <person name="Teixiera M."/>
            <person name="Abouelleil A."/>
            <person name="Chapman S.B."/>
            <person name="Priest M."/>
            <person name="Young S.K."/>
            <person name="Wortman J."/>
            <person name="Nusbaum C."/>
            <person name="Birren B."/>
        </authorList>
    </citation>
    <scope>NUCLEOTIDE SEQUENCE [LARGE SCALE GENOMIC DNA]</scope>
    <source>
        <strain evidence="4 5">CBS 89968</strain>
    </source>
</reference>
<evidence type="ECO:0000256" key="2">
    <source>
        <dbReference type="RuleBase" id="RU003682"/>
    </source>
</evidence>
<dbReference type="RefSeq" id="XP_016231354.1">
    <property type="nucleotide sequence ID" value="XM_016384752.1"/>
</dbReference>
<dbReference type="VEuPathDB" id="FungiDB:PV08_10438"/>
<feature type="domain" description="Fe2OG dioxygenase" evidence="3">
    <location>
        <begin position="155"/>
        <end position="270"/>
    </location>
</feature>
<dbReference type="InterPro" id="IPR050231">
    <property type="entry name" value="Iron_ascorbate_oxido_reductase"/>
</dbReference>
<protein>
    <recommendedName>
        <fullName evidence="3">Fe2OG dioxygenase domain-containing protein</fullName>
    </recommendedName>
</protein>
<comment type="similarity">
    <text evidence="1 2">Belongs to the iron/ascorbate-dependent oxidoreductase family.</text>
</comment>
<sequence>MTDAIPVVSFERFLKGTRADQQEVAKQVYDAFSTVGFIYLKDTGISQARVDEIFELAETFFSLPLDQKLSYKLSSASTNQGYTADGAEGINDHKECYEHRRFANPLCPSSTALPGFKDTLDGFYSECLTLSLGVLKCLAMALGLGDDFFAPITAHADPQLRLIHYPPLHRDVIDAQGHARIMPHTDFGLCTLLFQDGTGGLEIDPAHDGEFVPAPPVAGTVLVNIADMLQRYTNGRVKSTRHRVVKPAAQDGFVGDILPARYSIPFFVHPDPETIIDPITLTEGEVKLYEPINAGEWRIWNTTKDYKLKDDSANGGRVFQEMGGVVEVAT</sequence>
<accession>A0A0D2AWR4</accession>
<dbReference type="EMBL" id="KN847499">
    <property type="protein sequence ID" value="KIW11138.1"/>
    <property type="molecule type" value="Genomic_DNA"/>
</dbReference>
<evidence type="ECO:0000313" key="5">
    <source>
        <dbReference type="Proteomes" id="UP000053328"/>
    </source>
</evidence>
<evidence type="ECO:0000259" key="3">
    <source>
        <dbReference type="PROSITE" id="PS51471"/>
    </source>
</evidence>
<dbReference type="SUPFAM" id="SSF51197">
    <property type="entry name" value="Clavaminate synthase-like"/>
    <property type="match status" value="1"/>
</dbReference>
<dbReference type="GO" id="GO:0044283">
    <property type="term" value="P:small molecule biosynthetic process"/>
    <property type="evidence" value="ECO:0007669"/>
    <property type="project" value="UniProtKB-ARBA"/>
</dbReference>
<dbReference type="InterPro" id="IPR027443">
    <property type="entry name" value="IPNS-like_sf"/>
</dbReference>
<keyword evidence="5" id="KW-1185">Reference proteome</keyword>
<dbReference type="Pfam" id="PF03171">
    <property type="entry name" value="2OG-FeII_Oxy"/>
    <property type="match status" value="1"/>
</dbReference>
<proteinExistence type="inferred from homology"/>
<gene>
    <name evidence="4" type="ORF">PV08_10438</name>
</gene>
<dbReference type="HOGENOM" id="CLU_010119_6_1_1"/>
<dbReference type="AlphaFoldDB" id="A0A0D2AWR4"/>
<evidence type="ECO:0000256" key="1">
    <source>
        <dbReference type="ARBA" id="ARBA00008056"/>
    </source>
</evidence>
<name>A0A0D2AWR4_9EURO</name>
<keyword evidence="2" id="KW-0408">Iron</keyword>
<dbReference type="STRING" id="91928.A0A0D2AWR4"/>
<dbReference type="InterPro" id="IPR026992">
    <property type="entry name" value="DIOX_N"/>
</dbReference>
<dbReference type="PANTHER" id="PTHR47990">
    <property type="entry name" value="2-OXOGLUTARATE (2OG) AND FE(II)-DEPENDENT OXYGENASE SUPERFAMILY PROTEIN-RELATED"/>
    <property type="match status" value="1"/>
</dbReference>
<dbReference type="GO" id="GO:0016491">
    <property type="term" value="F:oxidoreductase activity"/>
    <property type="evidence" value="ECO:0007669"/>
    <property type="project" value="UniProtKB-KW"/>
</dbReference>
<dbReference type="OrthoDB" id="288590at2759"/>
<keyword evidence="2" id="KW-0479">Metal-binding</keyword>
<dbReference type="Pfam" id="PF14226">
    <property type="entry name" value="DIOX_N"/>
    <property type="match status" value="1"/>
</dbReference>
<dbReference type="InterPro" id="IPR005123">
    <property type="entry name" value="Oxoglu/Fe-dep_dioxygenase_dom"/>
</dbReference>
<dbReference type="GeneID" id="27337521"/>
<dbReference type="InterPro" id="IPR044861">
    <property type="entry name" value="IPNS-like_FE2OG_OXY"/>
</dbReference>
<dbReference type="Proteomes" id="UP000053328">
    <property type="component" value="Unassembled WGS sequence"/>
</dbReference>